<dbReference type="SUPFAM" id="SSF51735">
    <property type="entry name" value="NAD(P)-binding Rossmann-fold domains"/>
    <property type="match status" value="1"/>
</dbReference>
<dbReference type="SUPFAM" id="SSF55347">
    <property type="entry name" value="Glyceraldehyde-3-phosphate dehydrogenase-like, C-terminal domain"/>
    <property type="match status" value="1"/>
</dbReference>
<dbReference type="Pfam" id="PF22725">
    <property type="entry name" value="GFO_IDH_MocA_C3"/>
    <property type="match status" value="1"/>
</dbReference>
<dbReference type="PANTHER" id="PTHR43818">
    <property type="entry name" value="BCDNA.GH03377"/>
    <property type="match status" value="1"/>
</dbReference>
<dbReference type="OrthoDB" id="9815825at2"/>
<dbReference type="InterPro" id="IPR036291">
    <property type="entry name" value="NAD(P)-bd_dom_sf"/>
</dbReference>
<dbReference type="PANTHER" id="PTHR43818:SF11">
    <property type="entry name" value="BCDNA.GH03377"/>
    <property type="match status" value="1"/>
</dbReference>
<dbReference type="AlphaFoldDB" id="A0A5C4T5K6"/>
<evidence type="ECO:0000259" key="3">
    <source>
        <dbReference type="Pfam" id="PF22725"/>
    </source>
</evidence>
<dbReference type="EMBL" id="VDCQ01000042">
    <property type="protein sequence ID" value="TNJ63489.1"/>
    <property type="molecule type" value="Genomic_DNA"/>
</dbReference>
<dbReference type="Pfam" id="PF01408">
    <property type="entry name" value="GFO_IDH_MocA"/>
    <property type="match status" value="1"/>
</dbReference>
<dbReference type="GO" id="GO:0000166">
    <property type="term" value="F:nucleotide binding"/>
    <property type="evidence" value="ECO:0007669"/>
    <property type="project" value="InterPro"/>
</dbReference>
<proteinExistence type="predicted"/>
<comment type="caution">
    <text evidence="4">The sequence shown here is derived from an EMBL/GenBank/DDBJ whole genome shotgun (WGS) entry which is preliminary data.</text>
</comment>
<dbReference type="InterPro" id="IPR050463">
    <property type="entry name" value="Gfo/Idh/MocA_oxidrdct_glycsds"/>
</dbReference>
<sequence length="339" mass="37387">MGAGTNMNKVRVGIIGLGSWGSCHLEAFHSMPQVEVVALCDRNEERVRQLAEQFSVPHAYSRSEELLERTDIDLVSIATFEHEHFGPAVAALKSGKHVLVEKPVSTKLEEAAAMAKTAEEHGKFIFAGHLLRFEPRYADIYNAIHSGRIGAPQSMFLKRGRTKGMFRTYKRTHTVFELTVHDLDIAIWYAGSRVKSVKAYGKAVNDDVVPDILWSCLQFENGTIAFLHSNWMTPDEAGIVMNDAAEVIGTEGTAQFANSGSNLQLWDARGRTSPDYFIHHTLNGSSYGVLREQLTYISACVANGTKPEYTSFDDAVHGIAVAEAIIRSCASGQEERPQA</sequence>
<dbReference type="InterPro" id="IPR000683">
    <property type="entry name" value="Gfo/Idh/MocA-like_OxRdtase_N"/>
</dbReference>
<gene>
    <name evidence="4" type="ORF">FE784_25265</name>
</gene>
<dbReference type="Gene3D" id="3.40.50.720">
    <property type="entry name" value="NAD(P)-binding Rossmann-like Domain"/>
    <property type="match status" value="1"/>
</dbReference>
<accession>A0A5C4T5K6</accession>
<protein>
    <submittedName>
        <fullName evidence="4">Gfo/Idh/MocA family oxidoreductase</fullName>
    </submittedName>
</protein>
<keyword evidence="5" id="KW-1185">Reference proteome</keyword>
<name>A0A5C4T5K6_9BACL</name>
<dbReference type="GO" id="GO:0016491">
    <property type="term" value="F:oxidoreductase activity"/>
    <property type="evidence" value="ECO:0007669"/>
    <property type="project" value="UniProtKB-KW"/>
</dbReference>
<feature type="domain" description="Gfo/Idh/MocA-like oxidoreductase N-terminal" evidence="2">
    <location>
        <begin position="10"/>
        <end position="129"/>
    </location>
</feature>
<evidence type="ECO:0000256" key="1">
    <source>
        <dbReference type="ARBA" id="ARBA00023002"/>
    </source>
</evidence>
<evidence type="ECO:0000259" key="2">
    <source>
        <dbReference type="Pfam" id="PF01408"/>
    </source>
</evidence>
<dbReference type="Gene3D" id="3.30.360.10">
    <property type="entry name" value="Dihydrodipicolinate Reductase, domain 2"/>
    <property type="match status" value="1"/>
</dbReference>
<feature type="domain" description="GFO/IDH/MocA-like oxidoreductase" evidence="3">
    <location>
        <begin position="140"/>
        <end position="254"/>
    </location>
</feature>
<reference evidence="4 5" key="1">
    <citation type="submission" date="2019-05" db="EMBL/GenBank/DDBJ databases">
        <title>We sequenced the genome of Paenibacillus hemerocallicola KCTC 33185 for further insight into its adaptation and study the phylogeny of Paenibacillus.</title>
        <authorList>
            <person name="Narsing Rao M.P."/>
        </authorList>
    </citation>
    <scope>NUCLEOTIDE SEQUENCE [LARGE SCALE GENOMIC DNA]</scope>
    <source>
        <strain evidence="4 5">KCTC 33185</strain>
    </source>
</reference>
<keyword evidence="1" id="KW-0560">Oxidoreductase</keyword>
<organism evidence="4 5">
    <name type="scientific">Paenibacillus hemerocallicola</name>
    <dbReference type="NCBI Taxonomy" id="1172614"/>
    <lineage>
        <taxon>Bacteria</taxon>
        <taxon>Bacillati</taxon>
        <taxon>Bacillota</taxon>
        <taxon>Bacilli</taxon>
        <taxon>Bacillales</taxon>
        <taxon>Paenibacillaceae</taxon>
        <taxon>Paenibacillus</taxon>
    </lineage>
</organism>
<dbReference type="Proteomes" id="UP000307943">
    <property type="component" value="Unassembled WGS sequence"/>
</dbReference>
<evidence type="ECO:0000313" key="4">
    <source>
        <dbReference type="EMBL" id="TNJ63489.1"/>
    </source>
</evidence>
<evidence type="ECO:0000313" key="5">
    <source>
        <dbReference type="Proteomes" id="UP000307943"/>
    </source>
</evidence>
<dbReference type="InterPro" id="IPR055170">
    <property type="entry name" value="GFO_IDH_MocA-like_dom"/>
</dbReference>